<feature type="compositionally biased region" description="Low complexity" evidence="6">
    <location>
        <begin position="938"/>
        <end position="951"/>
    </location>
</feature>
<feature type="compositionally biased region" description="Gly residues" evidence="6">
    <location>
        <begin position="611"/>
        <end position="628"/>
    </location>
</feature>
<evidence type="ECO:0000313" key="7">
    <source>
        <dbReference type="EnsemblMetazoa" id="ASTEI08385-PA"/>
    </source>
</evidence>
<keyword evidence="8" id="KW-1185">Reference proteome</keyword>
<organism evidence="7 8">
    <name type="scientific">Anopheles stephensi</name>
    <name type="common">Indo-Pakistan malaria mosquito</name>
    <dbReference type="NCBI Taxonomy" id="30069"/>
    <lineage>
        <taxon>Eukaryota</taxon>
        <taxon>Metazoa</taxon>
        <taxon>Ecdysozoa</taxon>
        <taxon>Arthropoda</taxon>
        <taxon>Hexapoda</taxon>
        <taxon>Insecta</taxon>
        <taxon>Pterygota</taxon>
        <taxon>Neoptera</taxon>
        <taxon>Endopterygota</taxon>
        <taxon>Diptera</taxon>
        <taxon>Nematocera</taxon>
        <taxon>Culicoidea</taxon>
        <taxon>Culicidae</taxon>
        <taxon>Anophelinae</taxon>
        <taxon>Anopheles</taxon>
    </lineage>
</organism>
<dbReference type="Gene3D" id="1.25.10.10">
    <property type="entry name" value="Leucine-rich Repeat Variant"/>
    <property type="match status" value="1"/>
</dbReference>
<dbReference type="SUPFAM" id="SSF48371">
    <property type="entry name" value="ARM repeat"/>
    <property type="match status" value="1"/>
</dbReference>
<name>A0A182YIU9_ANOST</name>
<feature type="region of interest" description="Disordered" evidence="6">
    <location>
        <begin position="653"/>
        <end position="677"/>
    </location>
</feature>
<feature type="region of interest" description="Disordered" evidence="6">
    <location>
        <begin position="601"/>
        <end position="628"/>
    </location>
</feature>
<dbReference type="GO" id="GO:0005634">
    <property type="term" value="C:nucleus"/>
    <property type="evidence" value="ECO:0007669"/>
    <property type="project" value="TreeGrafter"/>
</dbReference>
<dbReference type="EnsemblMetazoa" id="ASTEI08385-RA">
    <property type="protein sequence ID" value="ASTEI08385-PA"/>
    <property type="gene ID" value="ASTEI08385"/>
</dbReference>
<dbReference type="InterPro" id="IPR028435">
    <property type="entry name" value="Plakophilin/d_Catenin"/>
</dbReference>
<dbReference type="VEuPathDB" id="VectorBase:ASTEI20_045315"/>
<comment type="similarity">
    <text evidence="2">Belongs to the beta-catenin family.</text>
</comment>
<keyword evidence="5" id="KW-0965">Cell junction</keyword>
<evidence type="ECO:0000313" key="8">
    <source>
        <dbReference type="Proteomes" id="UP000076408"/>
    </source>
</evidence>
<feature type="compositionally biased region" description="Low complexity" evidence="6">
    <location>
        <begin position="333"/>
        <end position="343"/>
    </location>
</feature>
<comment type="subcellular location">
    <subcellularLocation>
        <location evidence="1">Cell junction</location>
    </subcellularLocation>
</comment>
<keyword evidence="3" id="KW-0677">Repeat</keyword>
<feature type="compositionally biased region" description="Polar residues" evidence="6">
    <location>
        <begin position="917"/>
        <end position="928"/>
    </location>
</feature>
<sequence>MHSEDDLIARAHNQATTQQITTITKVVREVKQLGPDAGQPFDYVAMPLDMGTDGQPIDYVSMPMGMYTTRTQYLNFNHMDQPEQMVGGPPVQSHLPPGAKVMGGGGGGGAGGPGVPGAMVGGGGGGVGGQGHYQDYEHYAQYTDAGYDLGQAAHHPGHAQSYLGEYQMNDRSNTPHTSSENSESSIPMPMSVPQMGNPSANLMGGPGGYLQGQYDEMGEYVIAPSQGGPVDRLYPDNPSAMVYGYVSTPPYGTISSHMDPNGGVGEPTYATKQQLAYEAATAQQRAAGGGGVVGTVAPDGSCYYDGDEDLHQQLSNLQIHNHVFLQHIITSPGGNNRPGVSGPSNGGGGGMPDGSGGVVDMDEQRQMKWRDPNLTEVIGFLSHPNNAIKANAAAYLQHLCYMDDPNKQRTRTLGGIPPLVKLLGHENTDVFRNACGALRNLSYGRQNDENKRAINAAGGIQALIHLLRRTAESDIKELVTGIIWNMSSCEDLKRFIIDDAVVVIVSYIIIPHSGWDPTNPGETCWSTVFRNASGILRNVSSAGEYARKKLRECEGLVDSLLYVIRIAIEKSNIGNKIVENCVCILRNLSYRCQEVEDPNYDKNPIPHHGSDGGVSGGSHSGSGGGGGIVASAASSKGENLGCFGASKKKKEQQAAAAAARQQEAAADKDHASANGDPARMAYKNTAHYKGAEQLWQPDVVHSYLALLQSCSNPETLEAAAGALQNLAACYWQPSIEIRATVRKEKGLPILVELLRMEVDRVVCAVATALRNLAIDQRNKELIGKYAMRDLVQKLPSGNPQCDQGTSDDTIAAVLATLNEVIKKNAEFARSLLDAGGVERLMNMSRQKSKYTPRVLKFASQLLFTMWQHQDLRDVYKKHGWKEQDFVTKTIASRNLNSSNGGAGGSYSDNSPNSPNNTLNRPMASQSGTRYEDRTMKRQQGSSSSANNGGQAMSLPPGDGTIKMGKRTVDRVETVYTNPELPPTQEDE</sequence>
<feature type="region of interest" description="Disordered" evidence="6">
    <location>
        <begin position="330"/>
        <end position="358"/>
    </location>
</feature>
<feature type="compositionally biased region" description="Gly residues" evidence="6">
    <location>
        <begin position="344"/>
        <end position="357"/>
    </location>
</feature>
<dbReference type="GO" id="GO:0005912">
    <property type="term" value="C:adherens junction"/>
    <property type="evidence" value="ECO:0007669"/>
    <property type="project" value="TreeGrafter"/>
</dbReference>
<evidence type="ECO:0000256" key="6">
    <source>
        <dbReference type="SAM" id="MobiDB-lite"/>
    </source>
</evidence>
<feature type="region of interest" description="Disordered" evidence="6">
    <location>
        <begin position="168"/>
        <end position="191"/>
    </location>
</feature>
<protein>
    <submittedName>
        <fullName evidence="7">Uncharacterized protein</fullName>
    </submittedName>
</protein>
<dbReference type="PANTHER" id="PTHR10372:SF27">
    <property type="entry name" value="ADHERENS JUNCTION PROTEIN P120"/>
    <property type="match status" value="1"/>
</dbReference>
<evidence type="ECO:0000256" key="2">
    <source>
        <dbReference type="ARBA" id="ARBA00005462"/>
    </source>
</evidence>
<keyword evidence="4" id="KW-0130">Cell adhesion</keyword>
<dbReference type="GO" id="GO:0005886">
    <property type="term" value="C:plasma membrane"/>
    <property type="evidence" value="ECO:0007669"/>
    <property type="project" value="TreeGrafter"/>
</dbReference>
<dbReference type="VEuPathDB" id="VectorBase:ASTE008132"/>
<evidence type="ECO:0000256" key="4">
    <source>
        <dbReference type="ARBA" id="ARBA00022889"/>
    </source>
</evidence>
<reference evidence="7" key="2">
    <citation type="submission" date="2020-05" db="UniProtKB">
        <authorList>
            <consortium name="EnsemblMetazoa"/>
        </authorList>
    </citation>
    <scope>IDENTIFICATION</scope>
    <source>
        <strain evidence="7">Indian</strain>
    </source>
</reference>
<dbReference type="GO" id="GO:0005737">
    <property type="term" value="C:cytoplasm"/>
    <property type="evidence" value="ECO:0007669"/>
    <property type="project" value="TreeGrafter"/>
</dbReference>
<dbReference type="SMART" id="SM00185">
    <property type="entry name" value="ARM"/>
    <property type="match status" value="6"/>
</dbReference>
<dbReference type="Pfam" id="PF00514">
    <property type="entry name" value="Arm"/>
    <property type="match status" value="4"/>
</dbReference>
<dbReference type="OMA" id="YVIRIAI"/>
<dbReference type="PANTHER" id="PTHR10372">
    <property type="entry name" value="PLAKOPHILLIN-RELATED"/>
    <property type="match status" value="1"/>
</dbReference>
<feature type="compositionally biased region" description="Polar residues" evidence="6">
    <location>
        <begin position="169"/>
        <end position="185"/>
    </location>
</feature>
<dbReference type="GO" id="GO:0098609">
    <property type="term" value="P:cell-cell adhesion"/>
    <property type="evidence" value="ECO:0007669"/>
    <property type="project" value="InterPro"/>
</dbReference>
<feature type="compositionally biased region" description="Low complexity" evidence="6">
    <location>
        <begin position="653"/>
        <end position="664"/>
    </location>
</feature>
<feature type="region of interest" description="Disordered" evidence="6">
    <location>
        <begin position="891"/>
        <end position="987"/>
    </location>
</feature>
<dbReference type="InterPro" id="IPR016024">
    <property type="entry name" value="ARM-type_fold"/>
</dbReference>
<dbReference type="AlphaFoldDB" id="A0A182YIU9"/>
<dbReference type="InterPro" id="IPR011989">
    <property type="entry name" value="ARM-like"/>
</dbReference>
<proteinExistence type="inferred from homology"/>
<evidence type="ECO:0000256" key="3">
    <source>
        <dbReference type="ARBA" id="ARBA00022737"/>
    </source>
</evidence>
<evidence type="ECO:0000256" key="5">
    <source>
        <dbReference type="ARBA" id="ARBA00022949"/>
    </source>
</evidence>
<dbReference type="VEuPathDB" id="VectorBase:ASTEI08385"/>
<feature type="compositionally biased region" description="Low complexity" evidence="6">
    <location>
        <begin position="892"/>
        <end position="916"/>
    </location>
</feature>
<reference evidence="8" key="1">
    <citation type="journal article" date="2014" name="Genome Biol.">
        <title>Genome analysis of a major urban malaria vector mosquito, Anopheles stephensi.</title>
        <authorList>
            <person name="Jiang X."/>
            <person name="Peery A."/>
            <person name="Hall A.B."/>
            <person name="Sharma A."/>
            <person name="Chen X.G."/>
            <person name="Waterhouse R.M."/>
            <person name="Komissarov A."/>
            <person name="Riehle M.M."/>
            <person name="Shouche Y."/>
            <person name="Sharakhova M.V."/>
            <person name="Lawson D."/>
            <person name="Pakpour N."/>
            <person name="Arensburger P."/>
            <person name="Davidson V.L."/>
            <person name="Eiglmeier K."/>
            <person name="Emrich S."/>
            <person name="George P."/>
            <person name="Kennedy R.C."/>
            <person name="Mane S.P."/>
            <person name="Maslen G."/>
            <person name="Oringanje C."/>
            <person name="Qi Y."/>
            <person name="Settlage R."/>
            <person name="Tojo M."/>
            <person name="Tubio J.M."/>
            <person name="Unger M.F."/>
            <person name="Wang B."/>
            <person name="Vernick K.D."/>
            <person name="Ribeiro J.M."/>
            <person name="James A.A."/>
            <person name="Michel K."/>
            <person name="Riehle M.A."/>
            <person name="Luckhart S."/>
            <person name="Sharakhov I.V."/>
            <person name="Tu Z."/>
        </authorList>
    </citation>
    <scope>NUCLEOTIDE SEQUENCE [LARGE SCALE GENOMIC DNA]</scope>
    <source>
        <strain evidence="8">Indian</strain>
    </source>
</reference>
<accession>A0A182YIU9</accession>
<dbReference type="PROSITE" id="PS50176">
    <property type="entry name" value="ARM_REPEAT"/>
    <property type="match status" value="3"/>
</dbReference>
<dbReference type="InterPro" id="IPR000225">
    <property type="entry name" value="Armadillo"/>
</dbReference>
<dbReference type="STRING" id="30069.A0A182YIU9"/>
<dbReference type="Proteomes" id="UP000076408">
    <property type="component" value="Unassembled WGS sequence"/>
</dbReference>
<evidence type="ECO:0000256" key="1">
    <source>
        <dbReference type="ARBA" id="ARBA00004282"/>
    </source>
</evidence>